<protein>
    <submittedName>
        <fullName evidence="1">Uncharacterized protein</fullName>
    </submittedName>
</protein>
<gene>
    <name evidence="1" type="ORF">AXF42_Ash008743</name>
</gene>
<evidence type="ECO:0000313" key="2">
    <source>
        <dbReference type="Proteomes" id="UP000236161"/>
    </source>
</evidence>
<dbReference type="Proteomes" id="UP000236161">
    <property type="component" value="Unassembled WGS sequence"/>
</dbReference>
<sequence>MELTAISEISAELTEISAILKLVCFLFLQKYWCPPLTLSRRKTALYYDYVTWQCPNPTFLPGRERRERERGERANK</sequence>
<name>A0A2I0B286_9ASPA</name>
<keyword evidence="2" id="KW-1185">Reference proteome</keyword>
<dbReference type="AlphaFoldDB" id="A0A2I0B286"/>
<proteinExistence type="predicted"/>
<reference evidence="1 2" key="1">
    <citation type="journal article" date="2017" name="Nature">
        <title>The Apostasia genome and the evolution of orchids.</title>
        <authorList>
            <person name="Zhang G.Q."/>
            <person name="Liu K.W."/>
            <person name="Li Z."/>
            <person name="Lohaus R."/>
            <person name="Hsiao Y.Y."/>
            <person name="Niu S.C."/>
            <person name="Wang J.Y."/>
            <person name="Lin Y.C."/>
            <person name="Xu Q."/>
            <person name="Chen L.J."/>
            <person name="Yoshida K."/>
            <person name="Fujiwara S."/>
            <person name="Wang Z.W."/>
            <person name="Zhang Y.Q."/>
            <person name="Mitsuda N."/>
            <person name="Wang M."/>
            <person name="Liu G.H."/>
            <person name="Pecoraro L."/>
            <person name="Huang H.X."/>
            <person name="Xiao X.J."/>
            <person name="Lin M."/>
            <person name="Wu X.Y."/>
            <person name="Wu W.L."/>
            <person name="Chen Y.Y."/>
            <person name="Chang S.B."/>
            <person name="Sakamoto S."/>
            <person name="Ohme-Takagi M."/>
            <person name="Yagi M."/>
            <person name="Zeng S.J."/>
            <person name="Shen C.Y."/>
            <person name="Yeh C.M."/>
            <person name="Luo Y.B."/>
            <person name="Tsai W.C."/>
            <person name="Van de Peer Y."/>
            <person name="Liu Z.J."/>
        </authorList>
    </citation>
    <scope>NUCLEOTIDE SEQUENCE [LARGE SCALE GENOMIC DNA]</scope>
    <source>
        <strain evidence="2">cv. Shenzhen</strain>
        <tissue evidence="1">Stem</tissue>
    </source>
</reference>
<organism evidence="1 2">
    <name type="scientific">Apostasia shenzhenica</name>
    <dbReference type="NCBI Taxonomy" id="1088818"/>
    <lineage>
        <taxon>Eukaryota</taxon>
        <taxon>Viridiplantae</taxon>
        <taxon>Streptophyta</taxon>
        <taxon>Embryophyta</taxon>
        <taxon>Tracheophyta</taxon>
        <taxon>Spermatophyta</taxon>
        <taxon>Magnoliopsida</taxon>
        <taxon>Liliopsida</taxon>
        <taxon>Asparagales</taxon>
        <taxon>Orchidaceae</taxon>
        <taxon>Apostasioideae</taxon>
        <taxon>Apostasia</taxon>
    </lineage>
</organism>
<accession>A0A2I0B286</accession>
<evidence type="ECO:0000313" key="1">
    <source>
        <dbReference type="EMBL" id="PKA61911.1"/>
    </source>
</evidence>
<dbReference type="EMBL" id="KZ451923">
    <property type="protein sequence ID" value="PKA61911.1"/>
    <property type="molecule type" value="Genomic_DNA"/>
</dbReference>